<dbReference type="OrthoDB" id="185815at2"/>
<accession>A0A3D9ZWB9</accession>
<feature type="transmembrane region" description="Helical" evidence="2">
    <location>
        <begin position="337"/>
        <end position="362"/>
    </location>
</feature>
<dbReference type="Proteomes" id="UP000256913">
    <property type="component" value="Unassembled WGS sequence"/>
</dbReference>
<feature type="region of interest" description="Disordered" evidence="1">
    <location>
        <begin position="252"/>
        <end position="287"/>
    </location>
</feature>
<dbReference type="RefSeq" id="WP_116071944.1">
    <property type="nucleotide sequence ID" value="NZ_BONB01000042.1"/>
</dbReference>
<evidence type="ECO:0000313" key="3">
    <source>
        <dbReference type="EMBL" id="REG00424.1"/>
    </source>
</evidence>
<dbReference type="EMBL" id="QUMQ01000001">
    <property type="protein sequence ID" value="REG00424.1"/>
    <property type="molecule type" value="Genomic_DNA"/>
</dbReference>
<name>A0A3D9ZWB9_9ACTN</name>
<keyword evidence="2" id="KW-0472">Membrane</keyword>
<evidence type="ECO:0000313" key="4">
    <source>
        <dbReference type="Proteomes" id="UP000256913"/>
    </source>
</evidence>
<comment type="caution">
    <text evidence="3">The sequence shown here is derived from an EMBL/GenBank/DDBJ whole genome shotgun (WGS) entry which is preliminary data.</text>
</comment>
<sequence>MSGFVGLLHAELTKFRSVRGWVIGCGLAVFLMLLFAGLAGAGSSHTGGGPGRGKAPVGPDGLPVLDGLTLVHQPLDGDGTLTVRVASLIGSEPPTGAPEGAAPTAPDRPAAPAPGPAEPWAKAGLIVKSSTTPGSAYAAVMVTGGHGVRMQHDYIHDKAGPADARWLRLVRTGGTVTGYASADGTAWTEVGTASLAAGDATAGIFVATPGHEEFEQFLGGSSSMGGKVIATGTFDNLAISGGRPGADWVTADVSSASDPQAPPVVSTRTGDTFTVQGSGDVAPTTGAPGPKLEQTLVGSFAALTVVAVLGVLFITTEYRRGLVRVTFTTTPGRIRVLAAKAVVLGAITFVVGLIASTGALLFGKAILGGDGYPAPIGTQVRLVVGTAALLAVAAVFALAIGTILRRGAGAVAAVVVLITLPYILSVAAVLPAVPAQWVLRLTPAAAFAVQQTLHVWPQVYQAYTPAFGYFPLSPWGGFAVLCGWTVAALAIAAVLLRRRDA</sequence>
<feature type="compositionally biased region" description="Low complexity" evidence="1">
    <location>
        <begin position="92"/>
        <end position="108"/>
    </location>
</feature>
<reference evidence="3 4" key="1">
    <citation type="submission" date="2018-08" db="EMBL/GenBank/DDBJ databases">
        <title>Sequencing the genomes of 1000 actinobacteria strains.</title>
        <authorList>
            <person name="Klenk H.-P."/>
        </authorList>
    </citation>
    <scope>NUCLEOTIDE SEQUENCE [LARGE SCALE GENOMIC DNA]</scope>
    <source>
        <strain evidence="3 4">DSM 44099</strain>
    </source>
</reference>
<feature type="compositionally biased region" description="Polar residues" evidence="1">
    <location>
        <begin position="266"/>
        <end position="277"/>
    </location>
</feature>
<feature type="transmembrane region" description="Helical" evidence="2">
    <location>
        <begin position="382"/>
        <end position="404"/>
    </location>
</feature>
<keyword evidence="4" id="KW-1185">Reference proteome</keyword>
<keyword evidence="2" id="KW-1133">Transmembrane helix</keyword>
<dbReference type="PANTHER" id="PTHR37305:SF1">
    <property type="entry name" value="MEMBRANE PROTEIN"/>
    <property type="match status" value="1"/>
</dbReference>
<dbReference type="PANTHER" id="PTHR37305">
    <property type="entry name" value="INTEGRAL MEMBRANE PROTEIN-RELATED"/>
    <property type="match status" value="1"/>
</dbReference>
<gene>
    <name evidence="3" type="ORF">DFJ67_6477</name>
</gene>
<evidence type="ECO:0000256" key="1">
    <source>
        <dbReference type="SAM" id="MobiDB-lite"/>
    </source>
</evidence>
<dbReference type="Gene3D" id="2.60.120.200">
    <property type="match status" value="1"/>
</dbReference>
<keyword evidence="2" id="KW-0812">Transmembrane</keyword>
<dbReference type="Pfam" id="PF12679">
    <property type="entry name" value="ABC2_membrane_2"/>
    <property type="match status" value="1"/>
</dbReference>
<protein>
    <submittedName>
        <fullName evidence="3">ABC-type transport system involved in multi-copper enzyme maturation permease subunit</fullName>
    </submittedName>
</protein>
<feature type="transmembrane region" description="Helical" evidence="2">
    <location>
        <begin position="411"/>
        <end position="433"/>
    </location>
</feature>
<dbReference type="GO" id="GO:0140359">
    <property type="term" value="F:ABC-type transporter activity"/>
    <property type="evidence" value="ECO:0007669"/>
    <property type="project" value="InterPro"/>
</dbReference>
<dbReference type="AlphaFoldDB" id="A0A3D9ZWB9"/>
<feature type="region of interest" description="Disordered" evidence="1">
    <location>
        <begin position="90"/>
        <end position="118"/>
    </location>
</feature>
<organism evidence="3 4">
    <name type="scientific">Asanoa ferruginea</name>
    <dbReference type="NCBI Taxonomy" id="53367"/>
    <lineage>
        <taxon>Bacteria</taxon>
        <taxon>Bacillati</taxon>
        <taxon>Actinomycetota</taxon>
        <taxon>Actinomycetes</taxon>
        <taxon>Micromonosporales</taxon>
        <taxon>Micromonosporaceae</taxon>
        <taxon>Asanoa</taxon>
    </lineage>
</organism>
<feature type="transmembrane region" description="Helical" evidence="2">
    <location>
        <begin position="296"/>
        <end position="316"/>
    </location>
</feature>
<dbReference type="GO" id="GO:0005886">
    <property type="term" value="C:plasma membrane"/>
    <property type="evidence" value="ECO:0007669"/>
    <property type="project" value="UniProtKB-SubCell"/>
</dbReference>
<evidence type="ECO:0000256" key="2">
    <source>
        <dbReference type="SAM" id="Phobius"/>
    </source>
</evidence>
<feature type="transmembrane region" description="Helical" evidence="2">
    <location>
        <begin position="21"/>
        <end position="42"/>
    </location>
</feature>
<feature type="transmembrane region" description="Helical" evidence="2">
    <location>
        <begin position="475"/>
        <end position="496"/>
    </location>
</feature>
<proteinExistence type="predicted"/>